<dbReference type="Proteomes" id="UP000663828">
    <property type="component" value="Unassembled WGS sequence"/>
</dbReference>
<proteinExistence type="predicted"/>
<sequence length="130" mass="14311">ERTDGQQTVVSDIDAKKCTPTGKYSRCYKGDITIRTNNNAAGRKGTFDASFGQGTAKLDVKVPEQIELKFDHTHTGRIRDEDFSSKTTIEGKSLRPDNKASFSYSGSVDKEDGKWNNVQVKSSVSDKKTG</sequence>
<dbReference type="EMBL" id="CAJNOR010022417">
    <property type="protein sequence ID" value="CAF1692008.1"/>
    <property type="molecule type" value="Genomic_DNA"/>
</dbReference>
<gene>
    <name evidence="2" type="ORF">XAT740_LOCUS64456</name>
</gene>
<evidence type="ECO:0000313" key="2">
    <source>
        <dbReference type="EMBL" id="CAF1692008.1"/>
    </source>
</evidence>
<evidence type="ECO:0000313" key="3">
    <source>
        <dbReference type="Proteomes" id="UP000663828"/>
    </source>
</evidence>
<accession>A0A816HXQ6</accession>
<name>A0A816HXQ6_ADIRI</name>
<comment type="caution">
    <text evidence="2">The sequence shown here is derived from an EMBL/GenBank/DDBJ whole genome shotgun (WGS) entry which is preliminary data.</text>
</comment>
<protein>
    <submittedName>
        <fullName evidence="2">Uncharacterized protein</fullName>
    </submittedName>
</protein>
<feature type="non-terminal residue" evidence="2">
    <location>
        <position position="130"/>
    </location>
</feature>
<feature type="region of interest" description="Disordered" evidence="1">
    <location>
        <begin position="81"/>
        <end position="130"/>
    </location>
</feature>
<evidence type="ECO:0000256" key="1">
    <source>
        <dbReference type="SAM" id="MobiDB-lite"/>
    </source>
</evidence>
<reference evidence="2" key="1">
    <citation type="submission" date="2021-02" db="EMBL/GenBank/DDBJ databases">
        <authorList>
            <person name="Nowell W R."/>
        </authorList>
    </citation>
    <scope>NUCLEOTIDE SEQUENCE</scope>
</reference>
<organism evidence="2 3">
    <name type="scientific">Adineta ricciae</name>
    <name type="common">Rotifer</name>
    <dbReference type="NCBI Taxonomy" id="249248"/>
    <lineage>
        <taxon>Eukaryota</taxon>
        <taxon>Metazoa</taxon>
        <taxon>Spiralia</taxon>
        <taxon>Gnathifera</taxon>
        <taxon>Rotifera</taxon>
        <taxon>Eurotatoria</taxon>
        <taxon>Bdelloidea</taxon>
        <taxon>Adinetida</taxon>
        <taxon>Adinetidae</taxon>
        <taxon>Adineta</taxon>
    </lineage>
</organism>
<keyword evidence="3" id="KW-1185">Reference proteome</keyword>
<feature type="non-terminal residue" evidence="2">
    <location>
        <position position="1"/>
    </location>
</feature>
<dbReference type="AlphaFoldDB" id="A0A816HXQ6"/>